<keyword evidence="4" id="KW-1185">Reference proteome</keyword>
<comment type="function">
    <text evidence="2">Antitoxin component of a type II toxin-antitoxin (TA) system.</text>
</comment>
<proteinExistence type="inferred from homology"/>
<dbReference type="Proteomes" id="UP000777774">
    <property type="component" value="Unassembled WGS sequence"/>
</dbReference>
<organism evidence="3 4">
    <name type="scientific">Cellulomonas septica</name>
    <dbReference type="NCBI Taxonomy" id="285080"/>
    <lineage>
        <taxon>Bacteria</taxon>
        <taxon>Bacillati</taxon>
        <taxon>Actinomycetota</taxon>
        <taxon>Actinomycetes</taxon>
        <taxon>Micrococcales</taxon>
        <taxon>Cellulomonadaceae</taxon>
        <taxon>Cellulomonas</taxon>
    </lineage>
</organism>
<dbReference type="RefSeq" id="WP_168677593.1">
    <property type="nucleotide sequence ID" value="NZ_JAAXOY010000040.1"/>
</dbReference>
<dbReference type="Gene3D" id="3.40.1620.10">
    <property type="entry name" value="YefM-like domain"/>
    <property type="match status" value="1"/>
</dbReference>
<evidence type="ECO:0000313" key="4">
    <source>
        <dbReference type="Proteomes" id="UP000777774"/>
    </source>
</evidence>
<accession>A0ABX1K0T6</accession>
<dbReference type="SUPFAM" id="SSF143120">
    <property type="entry name" value="YefM-like"/>
    <property type="match status" value="1"/>
</dbReference>
<evidence type="ECO:0000256" key="1">
    <source>
        <dbReference type="ARBA" id="ARBA00009981"/>
    </source>
</evidence>
<comment type="caution">
    <text evidence="3">The sequence shown here is derived from an EMBL/GenBank/DDBJ whole genome shotgun (WGS) entry which is preliminary data.</text>
</comment>
<gene>
    <name evidence="3" type="ORF">HGA02_03395</name>
</gene>
<sequence length="92" mass="9528">MKTVPLTMLNQHPSQVVKMVEAGETVQVTRHGQPVLRLVPEPTGQDPLAGLEAAGLLAAARSPRRAPRRSGPLMTPEAADAALADLSADAGA</sequence>
<dbReference type="InterPro" id="IPR036165">
    <property type="entry name" value="YefM-like_sf"/>
</dbReference>
<dbReference type="EMBL" id="JAAXOY010000040">
    <property type="protein sequence ID" value="NKY38598.1"/>
    <property type="molecule type" value="Genomic_DNA"/>
</dbReference>
<dbReference type="InterPro" id="IPR006442">
    <property type="entry name" value="Antitoxin_Phd/YefM"/>
</dbReference>
<evidence type="ECO:0000313" key="3">
    <source>
        <dbReference type="EMBL" id="NKY38598.1"/>
    </source>
</evidence>
<name>A0ABX1K0T6_9CELL</name>
<comment type="similarity">
    <text evidence="1 2">Belongs to the phD/YefM antitoxin family.</text>
</comment>
<reference evidence="3 4" key="1">
    <citation type="submission" date="2020-04" db="EMBL/GenBank/DDBJ databases">
        <title>MicrobeNet Type strains.</title>
        <authorList>
            <person name="Nicholson A.C."/>
        </authorList>
    </citation>
    <scope>NUCLEOTIDE SEQUENCE [LARGE SCALE GENOMIC DNA]</scope>
    <source>
        <strain evidence="3 4">ATCC BAA-787</strain>
    </source>
</reference>
<protein>
    <recommendedName>
        <fullName evidence="2">Antitoxin</fullName>
    </recommendedName>
</protein>
<evidence type="ECO:0000256" key="2">
    <source>
        <dbReference type="RuleBase" id="RU362080"/>
    </source>
</evidence>
<dbReference type="NCBIfam" id="TIGR01552">
    <property type="entry name" value="phd_fam"/>
    <property type="match status" value="1"/>
</dbReference>
<dbReference type="Pfam" id="PF02604">
    <property type="entry name" value="PhdYeFM_antitox"/>
    <property type="match status" value="1"/>
</dbReference>